<dbReference type="InterPro" id="IPR026444">
    <property type="entry name" value="Secre_tail"/>
</dbReference>
<evidence type="ECO:0000256" key="1">
    <source>
        <dbReference type="ARBA" id="ARBA00022729"/>
    </source>
</evidence>
<organism evidence="3 5">
    <name type="scientific">Jejuia pallidilutea</name>
    <dbReference type="NCBI Taxonomy" id="504487"/>
    <lineage>
        <taxon>Bacteria</taxon>
        <taxon>Pseudomonadati</taxon>
        <taxon>Bacteroidota</taxon>
        <taxon>Flavobacteriia</taxon>
        <taxon>Flavobacteriales</taxon>
        <taxon>Flavobacteriaceae</taxon>
        <taxon>Jejuia</taxon>
    </lineage>
</organism>
<dbReference type="EMBL" id="BBNY01000005">
    <property type="protein sequence ID" value="GAL88926.1"/>
    <property type="molecule type" value="Genomic_DNA"/>
</dbReference>
<dbReference type="RefSeq" id="WP_193744423.1">
    <property type="nucleotide sequence ID" value="NZ_BBNS01000004.1"/>
</dbReference>
<feature type="domain" description="Secretion system C-terminal sorting" evidence="2">
    <location>
        <begin position="78"/>
        <end position="145"/>
    </location>
</feature>
<evidence type="ECO:0000259" key="2">
    <source>
        <dbReference type="Pfam" id="PF18962"/>
    </source>
</evidence>
<evidence type="ECO:0000313" key="5">
    <source>
        <dbReference type="Proteomes" id="UP000029641"/>
    </source>
</evidence>
<dbReference type="Proteomes" id="UP000030184">
    <property type="component" value="Unassembled WGS sequence"/>
</dbReference>
<comment type="caution">
    <text evidence="3">The sequence shown here is derived from an EMBL/GenBank/DDBJ whole genome shotgun (WGS) entry which is preliminary data.</text>
</comment>
<evidence type="ECO:0000313" key="6">
    <source>
        <dbReference type="Proteomes" id="UP000030184"/>
    </source>
</evidence>
<protein>
    <recommendedName>
        <fullName evidence="2">Secretion system C-terminal sorting domain-containing protein</fullName>
    </recommendedName>
</protein>
<sequence>MLGICALTSLQAQQNATVSGGVVSGSSGTVSYSIGETLTNLTTNGSYSLNSGVIQAYTISETLNSPEDAMISVSLKAFPNPATDVLVLSATNAMDAPYTYMLYSLEGKQLLKGQLTANTAHVNMQSFRPGTYILKINKDNTLIKSFKIIKN</sequence>
<dbReference type="EMBL" id="BBNR01000001">
    <property type="protein sequence ID" value="GAL65531.1"/>
    <property type="molecule type" value="Genomic_DNA"/>
</dbReference>
<keyword evidence="1" id="KW-0732">Signal</keyword>
<dbReference type="Proteomes" id="UP000029641">
    <property type="component" value="Unassembled WGS sequence"/>
</dbReference>
<proteinExistence type="predicted"/>
<accession>A0A090VLF5</accession>
<evidence type="ECO:0000313" key="3">
    <source>
        <dbReference type="EMBL" id="GAL65531.1"/>
    </source>
</evidence>
<reference evidence="6" key="1">
    <citation type="journal article" date="2014" name="Genome Announc.">
        <title>Draft Genome Sequence of Marine Flavobacterium Jejuia pallidilutea Strain 11shimoA1 and Pigmentation Mutants.</title>
        <authorList>
            <person name="Takatani N."/>
            <person name="Nakanishi M."/>
            <person name="Meirelles P."/>
            <person name="Mino S."/>
            <person name="Suda W."/>
            <person name="Oshima K."/>
            <person name="Hattori M."/>
            <person name="Ohkuma M."/>
            <person name="Hosokawa M."/>
            <person name="Miyashita K."/>
            <person name="Thompson F.L."/>
            <person name="Niwa A."/>
            <person name="Sawabe T."/>
            <person name="Sawabe T."/>
        </authorList>
    </citation>
    <scope>NUCLEOTIDE SEQUENCE [LARGE SCALE GENOMIC DNA]</scope>
    <source>
        <strain evidence="6">JCM 19538</strain>
    </source>
</reference>
<dbReference type="Pfam" id="PF18962">
    <property type="entry name" value="Por_Secre_tail"/>
    <property type="match status" value="1"/>
</dbReference>
<dbReference type="eggNOG" id="ENOG50331S1">
    <property type="taxonomic scope" value="Bacteria"/>
</dbReference>
<gene>
    <name evidence="3" type="ORF">JCM19301_3991</name>
    <name evidence="4" type="ORF">JCM19538_1915</name>
</gene>
<dbReference type="STRING" id="504487.JCM19538_1915"/>
<name>A0A090VLF5_9FLAO</name>
<keyword evidence="6" id="KW-1185">Reference proteome</keyword>
<dbReference type="AlphaFoldDB" id="A0A090VLF5"/>
<evidence type="ECO:0000313" key="4">
    <source>
        <dbReference type="EMBL" id="GAL88926.1"/>
    </source>
</evidence>
<dbReference type="NCBIfam" id="TIGR04183">
    <property type="entry name" value="Por_Secre_tail"/>
    <property type="match status" value="1"/>
</dbReference>